<protein>
    <submittedName>
        <fullName evidence="1">21554_t:CDS:1</fullName>
    </submittedName>
</protein>
<reference evidence="1" key="1">
    <citation type="submission" date="2021-06" db="EMBL/GenBank/DDBJ databases">
        <authorList>
            <person name="Kallberg Y."/>
            <person name="Tangrot J."/>
            <person name="Rosling A."/>
        </authorList>
    </citation>
    <scope>NUCLEOTIDE SEQUENCE</scope>
    <source>
        <strain evidence="1">MA453B</strain>
    </source>
</reference>
<comment type="caution">
    <text evidence="1">The sequence shown here is derived from an EMBL/GenBank/DDBJ whole genome shotgun (WGS) entry which is preliminary data.</text>
</comment>
<dbReference type="AlphaFoldDB" id="A0A9N9K8L8"/>
<feature type="non-terminal residue" evidence="1">
    <location>
        <position position="218"/>
    </location>
</feature>
<dbReference type="Proteomes" id="UP000789405">
    <property type="component" value="Unassembled WGS sequence"/>
</dbReference>
<dbReference type="EMBL" id="CAJVPY010048886">
    <property type="protein sequence ID" value="CAG8812507.1"/>
    <property type="molecule type" value="Genomic_DNA"/>
</dbReference>
<evidence type="ECO:0000313" key="1">
    <source>
        <dbReference type="EMBL" id="CAG8812507.1"/>
    </source>
</evidence>
<accession>A0A9N9K8L8</accession>
<organism evidence="1 2">
    <name type="scientific">Dentiscutata erythropus</name>
    <dbReference type="NCBI Taxonomy" id="1348616"/>
    <lineage>
        <taxon>Eukaryota</taxon>
        <taxon>Fungi</taxon>
        <taxon>Fungi incertae sedis</taxon>
        <taxon>Mucoromycota</taxon>
        <taxon>Glomeromycotina</taxon>
        <taxon>Glomeromycetes</taxon>
        <taxon>Diversisporales</taxon>
        <taxon>Gigasporaceae</taxon>
        <taxon>Dentiscutata</taxon>
    </lineage>
</organism>
<proteinExistence type="predicted"/>
<sequence>RHTDIIPRHNNERAKSKPITLVLQQEPGSHLEPYDKKGEISCKSHVASYLARKTSDLGKSKKNLPLAPNEVKNKLTTYTLNKTSRTSNNQLHVNNNMILEKAIEPNIVTNNIAPQSKNETILSPIQKGNNNTLKKKKEKLPLERKPKQEFLKENIKQNESAEKWVDKQYNPRKCKRFITHLLPESFPKQVKKLRELVKENENRVKLIGVTTDAHWDEI</sequence>
<evidence type="ECO:0000313" key="2">
    <source>
        <dbReference type="Proteomes" id="UP000789405"/>
    </source>
</evidence>
<feature type="non-terminal residue" evidence="1">
    <location>
        <position position="1"/>
    </location>
</feature>
<keyword evidence="2" id="KW-1185">Reference proteome</keyword>
<gene>
    <name evidence="1" type="ORF">DERYTH_LOCUS25640</name>
</gene>
<name>A0A9N9K8L8_9GLOM</name>